<evidence type="ECO:0000313" key="3">
    <source>
        <dbReference type="Proteomes" id="UP000574133"/>
    </source>
</evidence>
<organism evidence="2 3">
    <name type="scientific">Cohnella lubricantis</name>
    <dbReference type="NCBI Taxonomy" id="2163172"/>
    <lineage>
        <taxon>Bacteria</taxon>
        <taxon>Bacillati</taxon>
        <taxon>Bacillota</taxon>
        <taxon>Bacilli</taxon>
        <taxon>Bacillales</taxon>
        <taxon>Paenibacillaceae</taxon>
        <taxon>Cohnella</taxon>
    </lineage>
</organism>
<dbReference type="Pfam" id="PF09983">
    <property type="entry name" value="JetD_C"/>
    <property type="match status" value="1"/>
</dbReference>
<dbReference type="InterPro" id="IPR024534">
    <property type="entry name" value="JetD_C"/>
</dbReference>
<comment type="caution">
    <text evidence="2">The sequence shown here is derived from an EMBL/GenBank/DDBJ whole genome shotgun (WGS) entry which is preliminary data.</text>
</comment>
<proteinExistence type="predicted"/>
<keyword evidence="3" id="KW-1185">Reference proteome</keyword>
<feature type="domain" description="Wadjet protein JetD C-terminal" evidence="1">
    <location>
        <begin position="183"/>
        <end position="346"/>
    </location>
</feature>
<evidence type="ECO:0000313" key="2">
    <source>
        <dbReference type="EMBL" id="MBB6678336.1"/>
    </source>
</evidence>
<accession>A0A841TDN8</accession>
<sequence length="351" mass="41101">MNKEWLLNYLNTQKNRTFDIHRLEKAFMSAVGIDAFSYKKFAGFVRDLEYDGEIVPVKNKQKIHNGKDPHLPVEWRLIKKQIESRWNIGRFMTLASLIDLSFYQSHPGEQTEEAWSRISAVAAFLESQGPKIWVSREERSYQLFHDEKWLDNSEGKEFLRRIKKTLPDLYARVYGEPFVYWLQPRMLTEDVRRILIVENRSLFHSCRRVLEEGGNIYGLSPELLIFGRGKHIVSSLSYLEDLRVPVPYTTIWYAGDYDPSGFAIYDSLKRSYPDYPIQLAISLYEEIAQQAKSPVPIKPGQVQNREQVALFFEEVKPYPLILDKAEQSWSNRVRFPQEAISYETMQKGGLT</sequence>
<gene>
    <name evidence="2" type="ORF">H4Q31_13590</name>
</gene>
<evidence type="ECO:0000259" key="1">
    <source>
        <dbReference type="Pfam" id="PF09983"/>
    </source>
</evidence>
<dbReference type="EMBL" id="JACJVN010000054">
    <property type="protein sequence ID" value="MBB6678336.1"/>
    <property type="molecule type" value="Genomic_DNA"/>
</dbReference>
<reference evidence="2 3" key="1">
    <citation type="submission" date="2020-08" db="EMBL/GenBank/DDBJ databases">
        <title>Cohnella phylogeny.</title>
        <authorList>
            <person name="Dunlap C."/>
        </authorList>
    </citation>
    <scope>NUCLEOTIDE SEQUENCE [LARGE SCALE GENOMIC DNA]</scope>
    <source>
        <strain evidence="2 3">DSM 103658</strain>
    </source>
</reference>
<dbReference type="AlphaFoldDB" id="A0A841TDN8"/>
<dbReference type="Proteomes" id="UP000574133">
    <property type="component" value="Unassembled WGS sequence"/>
</dbReference>
<protein>
    <recommendedName>
        <fullName evidence="1">Wadjet protein JetD C-terminal domain-containing protein</fullName>
    </recommendedName>
</protein>
<name>A0A841TDN8_9BACL</name>
<dbReference type="RefSeq" id="WP_185179609.1">
    <property type="nucleotide sequence ID" value="NZ_CBCSEP010000041.1"/>
</dbReference>